<organism evidence="1">
    <name type="scientific">Arundo donax</name>
    <name type="common">Giant reed</name>
    <name type="synonym">Donax arundinaceus</name>
    <dbReference type="NCBI Taxonomy" id="35708"/>
    <lineage>
        <taxon>Eukaryota</taxon>
        <taxon>Viridiplantae</taxon>
        <taxon>Streptophyta</taxon>
        <taxon>Embryophyta</taxon>
        <taxon>Tracheophyta</taxon>
        <taxon>Spermatophyta</taxon>
        <taxon>Magnoliopsida</taxon>
        <taxon>Liliopsida</taxon>
        <taxon>Poales</taxon>
        <taxon>Poaceae</taxon>
        <taxon>PACMAD clade</taxon>
        <taxon>Arundinoideae</taxon>
        <taxon>Arundineae</taxon>
        <taxon>Arundo</taxon>
    </lineage>
</organism>
<dbReference type="EMBL" id="GBRH01204682">
    <property type="protein sequence ID" value="JAD93213.1"/>
    <property type="molecule type" value="Transcribed_RNA"/>
</dbReference>
<proteinExistence type="predicted"/>
<name>A0A0A9E2G6_ARUDO</name>
<reference evidence="1" key="2">
    <citation type="journal article" date="2015" name="Data Brief">
        <title>Shoot transcriptome of the giant reed, Arundo donax.</title>
        <authorList>
            <person name="Barrero R.A."/>
            <person name="Guerrero F.D."/>
            <person name="Moolhuijzen P."/>
            <person name="Goolsby J.A."/>
            <person name="Tidwell J."/>
            <person name="Bellgard S.E."/>
            <person name="Bellgard M.I."/>
        </authorList>
    </citation>
    <scope>NUCLEOTIDE SEQUENCE</scope>
    <source>
        <tissue evidence="1">Shoot tissue taken approximately 20 cm above the soil surface</tissue>
    </source>
</reference>
<protein>
    <submittedName>
        <fullName evidence="1">Uncharacterized protein</fullName>
    </submittedName>
</protein>
<dbReference type="AlphaFoldDB" id="A0A0A9E2G6"/>
<reference evidence="1" key="1">
    <citation type="submission" date="2014-09" db="EMBL/GenBank/DDBJ databases">
        <authorList>
            <person name="Magalhaes I.L.F."/>
            <person name="Oliveira U."/>
            <person name="Santos F.R."/>
            <person name="Vidigal T.H.D.A."/>
            <person name="Brescovit A.D."/>
            <person name="Santos A.J."/>
        </authorList>
    </citation>
    <scope>NUCLEOTIDE SEQUENCE</scope>
    <source>
        <tissue evidence="1">Shoot tissue taken approximately 20 cm above the soil surface</tissue>
    </source>
</reference>
<sequence length="35" mass="4061">METKVYCISNHGCQFVEQLVGVAEGTYWSWSFCTR</sequence>
<accession>A0A0A9E2G6</accession>
<evidence type="ECO:0000313" key="1">
    <source>
        <dbReference type="EMBL" id="JAD93213.1"/>
    </source>
</evidence>